<name>A0AC35TWQ5_9BILA</name>
<evidence type="ECO:0000313" key="2">
    <source>
        <dbReference type="WBParaSite" id="RSKR_0000474450.1"/>
    </source>
</evidence>
<dbReference type="Proteomes" id="UP000095286">
    <property type="component" value="Unplaced"/>
</dbReference>
<protein>
    <submittedName>
        <fullName evidence="2">CUB domain-containing protein</fullName>
    </submittedName>
</protein>
<dbReference type="WBParaSite" id="RSKR_0000474450.1">
    <property type="protein sequence ID" value="RSKR_0000474450.1"/>
    <property type="gene ID" value="RSKR_0000474450"/>
</dbReference>
<sequence length="93" mass="10151">MNCHFRITTDPKYKIKIIVSTVKVASAKPCVVGKGLEVKFLNDMTNSGAAFCGSTLTTPKTPKIMISARNLVMIHYPGVVATNTFTLTYQRVA</sequence>
<proteinExistence type="predicted"/>
<organism evidence="1 2">
    <name type="scientific">Rhabditophanes sp. KR3021</name>
    <dbReference type="NCBI Taxonomy" id="114890"/>
    <lineage>
        <taxon>Eukaryota</taxon>
        <taxon>Metazoa</taxon>
        <taxon>Ecdysozoa</taxon>
        <taxon>Nematoda</taxon>
        <taxon>Chromadorea</taxon>
        <taxon>Rhabditida</taxon>
        <taxon>Tylenchina</taxon>
        <taxon>Panagrolaimomorpha</taxon>
        <taxon>Strongyloidoidea</taxon>
        <taxon>Alloionematidae</taxon>
        <taxon>Rhabditophanes</taxon>
    </lineage>
</organism>
<reference evidence="2" key="1">
    <citation type="submission" date="2016-11" db="UniProtKB">
        <authorList>
            <consortium name="WormBaseParasite"/>
        </authorList>
    </citation>
    <scope>IDENTIFICATION</scope>
    <source>
        <strain evidence="2">KR3021</strain>
    </source>
</reference>
<evidence type="ECO:0000313" key="1">
    <source>
        <dbReference type="Proteomes" id="UP000095286"/>
    </source>
</evidence>
<accession>A0AC35TWQ5</accession>